<keyword evidence="8" id="KW-1185">Reference proteome</keyword>
<evidence type="ECO:0000256" key="2">
    <source>
        <dbReference type="ARBA" id="ARBA00022630"/>
    </source>
</evidence>
<sequence>MSNRPNPHKRILIIGAGIGGLTLAQSLRRYSIPYTIYEREESASVRKQGWGLTIQWSLEAMQSHFLPETFDRLCQAQIDRETGLDGTRRVPWVNGLTGVVEGRRPASRKFRFRRSGIREALIEGVDVQWNKQLVGVKRTGNEIQAEFLDGTIATGDILVGADGTMSAVRKVLAPTTHQAQDLPINAVATGLPVTEDQYKRIKEAIDPLYFLATHPETNTCLFWSLQDTPKQAGGSHTAQMFLSWLKSDEDNSHDEELLKTSRREVFMERGKSFFGPVGEMAATLPEDAQVAVVSMMDWPHVEWDTCDGQCTLIGDAAHCMTPFRGEGVNHAIVDACYLADQLKLALDGQISVKDAIEQYEEEMRPRGLEAVQNNRQAGFEAHSYTTLAKGGSSAFLELK</sequence>
<dbReference type="Pfam" id="PF01494">
    <property type="entry name" value="FAD_binding_3"/>
    <property type="match status" value="2"/>
</dbReference>
<feature type="domain" description="FAD-binding" evidence="6">
    <location>
        <begin position="11"/>
        <end position="182"/>
    </location>
</feature>
<dbReference type="AlphaFoldDB" id="A0A1E3B242"/>
<dbReference type="PRINTS" id="PR00420">
    <property type="entry name" value="RNGMNOXGNASE"/>
</dbReference>
<protein>
    <recommendedName>
        <fullName evidence="6">FAD-binding domain-containing protein</fullName>
    </recommendedName>
</protein>
<keyword evidence="3" id="KW-0274">FAD</keyword>
<feature type="domain" description="FAD-binding" evidence="6">
    <location>
        <begin position="307"/>
        <end position="373"/>
    </location>
</feature>
<evidence type="ECO:0000256" key="3">
    <source>
        <dbReference type="ARBA" id="ARBA00022827"/>
    </source>
</evidence>
<evidence type="ECO:0000256" key="5">
    <source>
        <dbReference type="ARBA" id="ARBA00023033"/>
    </source>
</evidence>
<evidence type="ECO:0000256" key="1">
    <source>
        <dbReference type="ARBA" id="ARBA00001974"/>
    </source>
</evidence>
<evidence type="ECO:0000259" key="6">
    <source>
        <dbReference type="Pfam" id="PF01494"/>
    </source>
</evidence>
<dbReference type="STRING" id="573508.A0A1E3B242"/>
<keyword evidence="4" id="KW-0560">Oxidoreductase</keyword>
<evidence type="ECO:0000313" key="8">
    <source>
        <dbReference type="Proteomes" id="UP000094569"/>
    </source>
</evidence>
<keyword evidence="5" id="KW-0503">Monooxygenase</keyword>
<evidence type="ECO:0000256" key="4">
    <source>
        <dbReference type="ARBA" id="ARBA00023002"/>
    </source>
</evidence>
<comment type="caution">
    <text evidence="7">The sequence shown here is derived from an EMBL/GenBank/DDBJ whole genome shotgun (WGS) entry which is preliminary data.</text>
</comment>
<dbReference type="OrthoDB" id="47494at2759"/>
<organism evidence="7 8">
    <name type="scientific">Aspergillus cristatus</name>
    <name type="common">Chinese Fuzhuan brick tea-fermentation fungus</name>
    <name type="synonym">Eurotium cristatum</name>
    <dbReference type="NCBI Taxonomy" id="573508"/>
    <lineage>
        <taxon>Eukaryota</taxon>
        <taxon>Fungi</taxon>
        <taxon>Dikarya</taxon>
        <taxon>Ascomycota</taxon>
        <taxon>Pezizomycotina</taxon>
        <taxon>Eurotiomycetes</taxon>
        <taxon>Eurotiomycetidae</taxon>
        <taxon>Eurotiales</taxon>
        <taxon>Aspergillaceae</taxon>
        <taxon>Aspergillus</taxon>
        <taxon>Aspergillus subgen. Aspergillus</taxon>
    </lineage>
</organism>
<dbReference type="VEuPathDB" id="FungiDB:SI65_09508"/>
<name>A0A1E3B242_ASPCR</name>
<dbReference type="SUPFAM" id="SSF51905">
    <property type="entry name" value="FAD/NAD(P)-binding domain"/>
    <property type="match status" value="1"/>
</dbReference>
<dbReference type="Proteomes" id="UP000094569">
    <property type="component" value="Unassembled WGS sequence"/>
</dbReference>
<comment type="cofactor">
    <cofactor evidence="1">
        <name>FAD</name>
        <dbReference type="ChEBI" id="CHEBI:57692"/>
    </cofactor>
</comment>
<keyword evidence="2" id="KW-0285">Flavoprotein</keyword>
<dbReference type="PANTHER" id="PTHR47178">
    <property type="entry name" value="MONOOXYGENASE, FAD-BINDING"/>
    <property type="match status" value="1"/>
</dbReference>
<dbReference type="InterPro" id="IPR036188">
    <property type="entry name" value="FAD/NAD-bd_sf"/>
</dbReference>
<proteinExistence type="predicted"/>
<dbReference type="PANTHER" id="PTHR47178:SF1">
    <property type="entry name" value="FAD-BINDING DOMAIN-CONTAINING PROTEIN-RELATED"/>
    <property type="match status" value="1"/>
</dbReference>
<dbReference type="Gene3D" id="3.50.50.60">
    <property type="entry name" value="FAD/NAD(P)-binding domain"/>
    <property type="match status" value="1"/>
</dbReference>
<reference evidence="7 8" key="1">
    <citation type="journal article" date="2016" name="BMC Genomics">
        <title>Comparative genomic and transcriptomic analyses of the Fuzhuan brick tea-fermentation fungus Aspergillus cristatus.</title>
        <authorList>
            <person name="Ge Y."/>
            <person name="Wang Y."/>
            <person name="Liu Y."/>
            <person name="Tan Y."/>
            <person name="Ren X."/>
            <person name="Zhang X."/>
            <person name="Hyde K.D."/>
            <person name="Liu Y."/>
            <person name="Liu Z."/>
        </authorList>
    </citation>
    <scope>NUCLEOTIDE SEQUENCE [LARGE SCALE GENOMIC DNA]</scope>
    <source>
        <strain evidence="7 8">GZAAS20.1005</strain>
    </source>
</reference>
<dbReference type="InterPro" id="IPR002938">
    <property type="entry name" value="FAD-bd"/>
</dbReference>
<evidence type="ECO:0000313" key="7">
    <source>
        <dbReference type="EMBL" id="ODM15013.1"/>
    </source>
</evidence>
<dbReference type="GO" id="GO:0071949">
    <property type="term" value="F:FAD binding"/>
    <property type="evidence" value="ECO:0007669"/>
    <property type="project" value="InterPro"/>
</dbReference>
<dbReference type="GO" id="GO:0004497">
    <property type="term" value="F:monooxygenase activity"/>
    <property type="evidence" value="ECO:0007669"/>
    <property type="project" value="UniProtKB-KW"/>
</dbReference>
<gene>
    <name evidence="7" type="ORF">SI65_09508</name>
</gene>
<accession>A0A1E3B242</accession>
<dbReference type="EMBL" id="JXNT01000019">
    <property type="protein sequence ID" value="ODM15013.1"/>
    <property type="molecule type" value="Genomic_DNA"/>
</dbReference>